<protein>
    <submittedName>
        <fullName evidence="1">Uncharacterized protein</fullName>
    </submittedName>
</protein>
<name>A0A0A1IUG6_9CAUD</name>
<dbReference type="Proteomes" id="UP000030225">
    <property type="component" value="Segment"/>
</dbReference>
<evidence type="ECO:0000313" key="1">
    <source>
        <dbReference type="EMBL" id="CEF89518.1"/>
    </source>
</evidence>
<proteinExistence type="predicted"/>
<dbReference type="EMBL" id="LN610576">
    <property type="protein sequence ID" value="CEF89518.1"/>
    <property type="molecule type" value="Genomic_DNA"/>
</dbReference>
<organism evidence="1 2">
    <name type="scientific">Pseudomonas phage vB_PaeM_PAO1_Ab17</name>
    <dbReference type="NCBI Taxonomy" id="1548904"/>
    <lineage>
        <taxon>Viruses</taxon>
        <taxon>Duplodnaviria</taxon>
        <taxon>Heunggongvirae</taxon>
        <taxon>Uroviricota</taxon>
        <taxon>Caudoviricetes</taxon>
        <taxon>Vandenendeviridae</taxon>
        <taxon>Nankokuvirus</taxon>
        <taxon>Nankokuvirus Ab03</taxon>
    </lineage>
</organism>
<accession>A0A0A1IUG6</accession>
<reference evidence="2" key="1">
    <citation type="journal article" date="2015" name="PLoS ONE">
        <title>Investigation of a Large Collection of Pseudomonas aeruginosa Bacteriophages Collected from a Single Environmental Source in Abidjan, Cote d'Ivoire.</title>
        <authorList>
            <person name="Essoh C."/>
            <person name="Latino L."/>
            <person name="Midoux C."/>
            <person name="Blouin Y."/>
            <person name="Loukou G."/>
            <person name="Nguetta S.P."/>
            <person name="Lathro S."/>
            <person name="Cablanmian A."/>
            <person name="Kouassi A.K."/>
            <person name="Vergnaud G."/>
            <person name="Pourcel C."/>
        </authorList>
    </citation>
    <scope>NUCLEOTIDE SEQUENCE [LARGE SCALE GENOMIC DNA]</scope>
</reference>
<gene>
    <name evidence="1" type="primary">ORF28</name>
</gene>
<sequence>MKMELNRIKAADLKAECGILAGEDEILGTRCLDGGRCHHRCETSCFRKECCVPLTVSRLKDDWTAPDDYLCTGYESNTSGRIPGLNETPLTEVGGVFFCMKEG</sequence>
<evidence type="ECO:0000313" key="2">
    <source>
        <dbReference type="Proteomes" id="UP000030225"/>
    </source>
</evidence>